<feature type="chain" id="PRO_5015154631" evidence="2">
    <location>
        <begin position="22"/>
        <end position="97"/>
    </location>
</feature>
<gene>
    <name evidence="3" type="ORF">C7H79_16970</name>
</gene>
<proteinExistence type="predicted"/>
<evidence type="ECO:0000313" key="4">
    <source>
        <dbReference type="Proteomes" id="UP000241912"/>
    </source>
</evidence>
<keyword evidence="4" id="KW-1185">Reference proteome</keyword>
<evidence type="ECO:0000313" key="3">
    <source>
        <dbReference type="EMBL" id="PSJ15813.1"/>
    </source>
</evidence>
<organism evidence="3 4">
    <name type="scientific">Nitrosomonas supralitoralis</name>
    <dbReference type="NCBI Taxonomy" id="2116706"/>
    <lineage>
        <taxon>Bacteria</taxon>
        <taxon>Pseudomonadati</taxon>
        <taxon>Pseudomonadota</taxon>
        <taxon>Betaproteobacteria</taxon>
        <taxon>Nitrosomonadales</taxon>
        <taxon>Nitrosomonadaceae</taxon>
        <taxon>Nitrosomonas</taxon>
    </lineage>
</organism>
<dbReference type="AlphaFoldDB" id="A0A2P7NQS5"/>
<keyword evidence="2" id="KW-0732">Signal</keyword>
<comment type="caution">
    <text evidence="3">The sequence shown here is derived from an EMBL/GenBank/DDBJ whole genome shotgun (WGS) entry which is preliminary data.</text>
</comment>
<evidence type="ECO:0000256" key="1">
    <source>
        <dbReference type="SAM" id="MobiDB-lite"/>
    </source>
</evidence>
<protein>
    <submittedName>
        <fullName evidence="3">Uncharacterized protein</fullName>
    </submittedName>
</protein>
<dbReference type="EMBL" id="PXXU01000140">
    <property type="protein sequence ID" value="PSJ15813.1"/>
    <property type="molecule type" value="Genomic_DNA"/>
</dbReference>
<feature type="signal peptide" evidence="2">
    <location>
        <begin position="1"/>
        <end position="21"/>
    </location>
</feature>
<reference evidence="3 4" key="1">
    <citation type="submission" date="2018-03" db="EMBL/GenBank/DDBJ databases">
        <title>Draft genome of Nitrosomonas supralitoralis APG5.</title>
        <authorList>
            <person name="Urakawa H."/>
            <person name="Lopez J.V."/>
        </authorList>
    </citation>
    <scope>NUCLEOTIDE SEQUENCE [LARGE SCALE GENOMIC DNA]</scope>
    <source>
        <strain evidence="3 4">APG5</strain>
    </source>
</reference>
<name>A0A2P7NQS5_9PROT</name>
<dbReference type="Proteomes" id="UP000241912">
    <property type="component" value="Unassembled WGS sequence"/>
</dbReference>
<accession>A0A2P7NQS5</accession>
<feature type="region of interest" description="Disordered" evidence="1">
    <location>
        <begin position="72"/>
        <end position="97"/>
    </location>
</feature>
<evidence type="ECO:0000256" key="2">
    <source>
        <dbReference type="SAM" id="SignalP"/>
    </source>
</evidence>
<sequence length="97" mass="11262">MIKQFILAYLFLVLLYNTSHAQEVKRDTIQYSKHSATAGIGMETLYYLQYKYKFYNSRFLQSNVLVGIGDSPRDEEGDLPAHYTISTGYRKNKPPFP</sequence>